<dbReference type="InterPro" id="IPR016181">
    <property type="entry name" value="Acyl_CoA_acyltransferase"/>
</dbReference>
<comment type="caution">
    <text evidence="2">The sequence shown here is derived from an EMBL/GenBank/DDBJ whole genome shotgun (WGS) entry which is preliminary data.</text>
</comment>
<sequence>MEKIYAIKSFKELSNEELYQILKLRSEVFVVEQHCVFQDMDNKDQESLHVMCYIDDKLAAYTRVLPEGLSFEEVSIGRVITSPLYRGLGLGKEIIEQSIAVCEKLFGIKPIRIGAQLYLKKFYNEFGFVEIGDVYIEDGIVHIEMVRNSNN</sequence>
<keyword evidence="2" id="KW-0012">Acyltransferase</keyword>
<gene>
    <name evidence="2" type="ORF">ABE541_04230</name>
</gene>
<dbReference type="PROSITE" id="PS51186">
    <property type="entry name" value="GNAT"/>
    <property type="match status" value="1"/>
</dbReference>
<dbReference type="RefSeq" id="WP_346580698.1">
    <property type="nucleotide sequence ID" value="NZ_JBDJLH010000001.1"/>
</dbReference>
<keyword evidence="3" id="KW-1185">Reference proteome</keyword>
<dbReference type="EMBL" id="JBDJNQ010000001">
    <property type="protein sequence ID" value="MEN5376463.1"/>
    <property type="molecule type" value="Genomic_DNA"/>
</dbReference>
<dbReference type="Gene3D" id="3.40.630.30">
    <property type="match status" value="1"/>
</dbReference>
<dbReference type="GO" id="GO:0016746">
    <property type="term" value="F:acyltransferase activity"/>
    <property type="evidence" value="ECO:0007669"/>
    <property type="project" value="UniProtKB-KW"/>
</dbReference>
<reference evidence="2 3" key="1">
    <citation type="submission" date="2024-04" db="EMBL/GenBank/DDBJ databases">
        <title>WGS of bacteria from Torrens River.</title>
        <authorList>
            <person name="Wyrsch E.R."/>
            <person name="Drigo B."/>
        </authorList>
    </citation>
    <scope>NUCLEOTIDE SEQUENCE [LARGE SCALE GENOMIC DNA]</scope>
    <source>
        <strain evidence="2 3">TWI391</strain>
    </source>
</reference>
<dbReference type="SUPFAM" id="SSF55729">
    <property type="entry name" value="Acyl-CoA N-acyltransferases (Nat)"/>
    <property type="match status" value="1"/>
</dbReference>
<dbReference type="CDD" id="cd04301">
    <property type="entry name" value="NAT_SF"/>
    <property type="match status" value="1"/>
</dbReference>
<proteinExistence type="predicted"/>
<evidence type="ECO:0000313" key="2">
    <source>
        <dbReference type="EMBL" id="MEN5376463.1"/>
    </source>
</evidence>
<dbReference type="InterPro" id="IPR000182">
    <property type="entry name" value="GNAT_dom"/>
</dbReference>
<organism evidence="2 3">
    <name type="scientific">Sphingobacterium kitahiroshimense</name>
    <dbReference type="NCBI Taxonomy" id="470446"/>
    <lineage>
        <taxon>Bacteria</taxon>
        <taxon>Pseudomonadati</taxon>
        <taxon>Bacteroidota</taxon>
        <taxon>Sphingobacteriia</taxon>
        <taxon>Sphingobacteriales</taxon>
        <taxon>Sphingobacteriaceae</taxon>
        <taxon>Sphingobacterium</taxon>
    </lineage>
</organism>
<evidence type="ECO:0000313" key="3">
    <source>
        <dbReference type="Proteomes" id="UP001409291"/>
    </source>
</evidence>
<feature type="domain" description="N-acetyltransferase" evidence="1">
    <location>
        <begin position="8"/>
        <end position="150"/>
    </location>
</feature>
<accession>A0ABV0BRA8</accession>
<dbReference type="Pfam" id="PF13673">
    <property type="entry name" value="Acetyltransf_10"/>
    <property type="match status" value="1"/>
</dbReference>
<protein>
    <submittedName>
        <fullName evidence="2">GNAT family N-acetyltransferase</fullName>
        <ecNumber evidence="2">2.3.1.-</ecNumber>
    </submittedName>
</protein>
<name>A0ABV0BRA8_9SPHI</name>
<keyword evidence="2" id="KW-0808">Transferase</keyword>
<dbReference type="EC" id="2.3.1.-" evidence="2"/>
<dbReference type="Proteomes" id="UP001409291">
    <property type="component" value="Unassembled WGS sequence"/>
</dbReference>
<evidence type="ECO:0000259" key="1">
    <source>
        <dbReference type="PROSITE" id="PS51186"/>
    </source>
</evidence>